<dbReference type="AlphaFoldDB" id="A0A0G1EXN1"/>
<dbReference type="Proteomes" id="UP000034050">
    <property type="component" value="Unassembled WGS sequence"/>
</dbReference>
<accession>A0A0G1EXN1</accession>
<evidence type="ECO:0000259" key="1">
    <source>
        <dbReference type="Pfam" id="PF20097"/>
    </source>
</evidence>
<proteinExistence type="predicted"/>
<organism evidence="2 3">
    <name type="scientific">Candidatus Gottesmanbacteria bacterium GW2011_GWB1_43_11</name>
    <dbReference type="NCBI Taxonomy" id="1618446"/>
    <lineage>
        <taxon>Bacteria</taxon>
        <taxon>Candidatus Gottesmaniibacteriota</taxon>
    </lineage>
</organism>
<gene>
    <name evidence="2" type="ORF">UV61_C0001G0113</name>
</gene>
<protein>
    <recommendedName>
        <fullName evidence="1">DUF6487 domain-containing protein</fullName>
    </recommendedName>
</protein>
<reference evidence="2 3" key="1">
    <citation type="journal article" date="2015" name="Nature">
        <title>rRNA introns, odd ribosomes, and small enigmatic genomes across a large radiation of phyla.</title>
        <authorList>
            <person name="Brown C.T."/>
            <person name="Hug L.A."/>
            <person name="Thomas B.C."/>
            <person name="Sharon I."/>
            <person name="Castelle C.J."/>
            <person name="Singh A."/>
            <person name="Wilkins M.J."/>
            <person name="Williams K.H."/>
            <person name="Banfield J.F."/>
        </authorList>
    </citation>
    <scope>NUCLEOTIDE SEQUENCE [LARGE SCALE GENOMIC DNA]</scope>
</reference>
<evidence type="ECO:0000313" key="2">
    <source>
        <dbReference type="EMBL" id="KKS87706.1"/>
    </source>
</evidence>
<evidence type="ECO:0000313" key="3">
    <source>
        <dbReference type="Proteomes" id="UP000034050"/>
    </source>
</evidence>
<feature type="domain" description="DUF6487" evidence="1">
    <location>
        <begin position="3"/>
        <end position="47"/>
    </location>
</feature>
<name>A0A0G1EXN1_9BACT</name>
<dbReference type="STRING" id="1618446.UV61_C0001G0113"/>
<dbReference type="InterPro" id="IPR045504">
    <property type="entry name" value="DUF6487"/>
</dbReference>
<dbReference type="EMBL" id="LCFD01000001">
    <property type="protein sequence ID" value="KKS87706.1"/>
    <property type="molecule type" value="Genomic_DNA"/>
</dbReference>
<sequence>MKCPKCKGEMEEGVLVGYADGILSWVNKVVLAKERKQTHTYNCKNCGYLESYAK</sequence>
<dbReference type="Pfam" id="PF20097">
    <property type="entry name" value="DUF6487"/>
    <property type="match status" value="1"/>
</dbReference>
<comment type="caution">
    <text evidence="2">The sequence shown here is derived from an EMBL/GenBank/DDBJ whole genome shotgun (WGS) entry which is preliminary data.</text>
</comment>